<reference evidence="3" key="1">
    <citation type="submission" date="2016-10" db="EMBL/GenBank/DDBJ databases">
        <authorList>
            <person name="Varghese N."/>
            <person name="Submissions S."/>
        </authorList>
    </citation>
    <scope>NUCLEOTIDE SEQUENCE [LARGE SCALE GENOMIC DNA]</scope>
    <source>
        <strain evidence="3">CGMCC 1.7655</strain>
    </source>
</reference>
<evidence type="ECO:0000313" key="2">
    <source>
        <dbReference type="EMBL" id="SDL55615.1"/>
    </source>
</evidence>
<proteinExistence type="predicted"/>
<dbReference type="AlphaFoldDB" id="A0A1G9L1Z4"/>
<sequence>MPAVFHPHRHSLLRALDPLRPFHSVPAVQPPQPHVADAQTDGNPDLFSDDPDALPRSRCVSVWGLVEECARLRSDWY</sequence>
<feature type="region of interest" description="Disordered" evidence="1">
    <location>
        <begin position="25"/>
        <end position="51"/>
    </location>
</feature>
<evidence type="ECO:0000256" key="1">
    <source>
        <dbReference type="SAM" id="MobiDB-lite"/>
    </source>
</evidence>
<dbReference type="EMBL" id="FNGE01000013">
    <property type="protein sequence ID" value="SDL55615.1"/>
    <property type="molecule type" value="Genomic_DNA"/>
</dbReference>
<organism evidence="2 3">
    <name type="scientific">Paracoccus chinensis</name>
    <dbReference type="NCBI Taxonomy" id="525640"/>
    <lineage>
        <taxon>Bacteria</taxon>
        <taxon>Pseudomonadati</taxon>
        <taxon>Pseudomonadota</taxon>
        <taxon>Alphaproteobacteria</taxon>
        <taxon>Rhodobacterales</taxon>
        <taxon>Paracoccaceae</taxon>
        <taxon>Paracoccus</taxon>
    </lineage>
</organism>
<dbReference type="Proteomes" id="UP000199555">
    <property type="component" value="Unassembled WGS sequence"/>
</dbReference>
<gene>
    <name evidence="2" type="ORF">SAMN04487971_1135</name>
</gene>
<protein>
    <submittedName>
        <fullName evidence="2">Uncharacterized protein</fullName>
    </submittedName>
</protein>
<accession>A0A1G9L1Z4</accession>
<keyword evidence="3" id="KW-1185">Reference proteome</keyword>
<evidence type="ECO:0000313" key="3">
    <source>
        <dbReference type="Proteomes" id="UP000199555"/>
    </source>
</evidence>
<name>A0A1G9L1Z4_9RHOB</name>